<gene>
    <name evidence="6" type="ORF">H9850_06200</name>
</gene>
<evidence type="ECO:0000256" key="2">
    <source>
        <dbReference type="ARBA" id="ARBA00023125"/>
    </source>
</evidence>
<dbReference type="Proteomes" id="UP000886829">
    <property type="component" value="Unassembled WGS sequence"/>
</dbReference>
<reference evidence="6" key="1">
    <citation type="journal article" date="2021" name="PeerJ">
        <title>Extensive microbial diversity within the chicken gut microbiome revealed by metagenomics and culture.</title>
        <authorList>
            <person name="Gilroy R."/>
            <person name="Ravi A."/>
            <person name="Getino M."/>
            <person name="Pursley I."/>
            <person name="Horton D.L."/>
            <person name="Alikhan N.F."/>
            <person name="Baker D."/>
            <person name="Gharbi K."/>
            <person name="Hall N."/>
            <person name="Watson M."/>
            <person name="Adriaenssens E.M."/>
            <person name="Foster-Nyarko E."/>
            <person name="Jarju S."/>
            <person name="Secka A."/>
            <person name="Antonio M."/>
            <person name="Oren A."/>
            <person name="Chaudhuri R.R."/>
            <person name="La Ragione R."/>
            <person name="Hildebrand F."/>
            <person name="Pallen M.J."/>
        </authorList>
    </citation>
    <scope>NUCLEOTIDE SEQUENCE</scope>
    <source>
        <strain evidence="6">USASDec5-558</strain>
    </source>
</reference>
<feature type="compositionally biased region" description="Low complexity" evidence="4">
    <location>
        <begin position="129"/>
        <end position="143"/>
    </location>
</feature>
<dbReference type="PANTHER" id="PTHR43280:SF2">
    <property type="entry name" value="HTH-TYPE TRANSCRIPTIONAL REGULATOR EXSA"/>
    <property type="match status" value="1"/>
</dbReference>
<comment type="caution">
    <text evidence="6">The sequence shown here is derived from an EMBL/GenBank/DDBJ whole genome shotgun (WGS) entry which is preliminary data.</text>
</comment>
<dbReference type="Gene3D" id="1.10.10.60">
    <property type="entry name" value="Homeodomain-like"/>
    <property type="match status" value="2"/>
</dbReference>
<keyword evidence="2" id="KW-0238">DNA-binding</keyword>
<keyword evidence="3" id="KW-0804">Transcription</keyword>
<keyword evidence="1" id="KW-0805">Transcription regulation</keyword>
<dbReference type="GO" id="GO:0003700">
    <property type="term" value="F:DNA-binding transcription factor activity"/>
    <property type="evidence" value="ECO:0007669"/>
    <property type="project" value="InterPro"/>
</dbReference>
<dbReference type="PANTHER" id="PTHR43280">
    <property type="entry name" value="ARAC-FAMILY TRANSCRIPTIONAL REGULATOR"/>
    <property type="match status" value="1"/>
</dbReference>
<proteinExistence type="predicted"/>
<evidence type="ECO:0000259" key="5">
    <source>
        <dbReference type="PROSITE" id="PS01124"/>
    </source>
</evidence>
<dbReference type="PROSITE" id="PS01124">
    <property type="entry name" value="HTH_ARAC_FAMILY_2"/>
    <property type="match status" value="1"/>
</dbReference>
<dbReference type="InterPro" id="IPR018060">
    <property type="entry name" value="HTH_AraC"/>
</dbReference>
<evidence type="ECO:0000313" key="7">
    <source>
        <dbReference type="Proteomes" id="UP000886829"/>
    </source>
</evidence>
<evidence type="ECO:0000313" key="6">
    <source>
        <dbReference type="EMBL" id="HIX57044.1"/>
    </source>
</evidence>
<reference evidence="6" key="2">
    <citation type="submission" date="2021-04" db="EMBL/GenBank/DDBJ databases">
        <authorList>
            <person name="Gilroy R."/>
        </authorList>
    </citation>
    <scope>NUCLEOTIDE SEQUENCE</scope>
    <source>
        <strain evidence="6">USASDec5-558</strain>
    </source>
</reference>
<dbReference type="Pfam" id="PF12833">
    <property type="entry name" value="HTH_18"/>
    <property type="match status" value="1"/>
</dbReference>
<evidence type="ECO:0000256" key="4">
    <source>
        <dbReference type="SAM" id="MobiDB-lite"/>
    </source>
</evidence>
<dbReference type="GO" id="GO:0043565">
    <property type="term" value="F:sequence-specific DNA binding"/>
    <property type="evidence" value="ECO:0007669"/>
    <property type="project" value="InterPro"/>
</dbReference>
<evidence type="ECO:0000256" key="3">
    <source>
        <dbReference type="ARBA" id="ARBA00023163"/>
    </source>
</evidence>
<organism evidence="6 7">
    <name type="scientific">Candidatus Anaerobiospirillum pullistercoris</name>
    <dbReference type="NCBI Taxonomy" id="2838452"/>
    <lineage>
        <taxon>Bacteria</taxon>
        <taxon>Pseudomonadati</taxon>
        <taxon>Pseudomonadota</taxon>
        <taxon>Gammaproteobacteria</taxon>
        <taxon>Aeromonadales</taxon>
        <taxon>Succinivibrionaceae</taxon>
        <taxon>Anaerobiospirillum</taxon>
    </lineage>
</organism>
<feature type="domain" description="HTH araC/xylS-type" evidence="5">
    <location>
        <begin position="333"/>
        <end position="431"/>
    </location>
</feature>
<accession>A0A9D1WD69</accession>
<evidence type="ECO:0000256" key="1">
    <source>
        <dbReference type="ARBA" id="ARBA00023015"/>
    </source>
</evidence>
<sequence>MIRSCHELVDRIFAVAHCTVALIDTKSGQFLSFYPANLLPNLQNFLRQRASVLTGRIGELKPLMHLMDMALLGVDSSKVLVVAPPFDKNGRWVSFTRSELDYLNLILELYASTISYDFVGVYQREQQQDQALSQEQSSAQEPAPMQGSQDNAAQGQEQDSESEQSLSSNASMAASPSAADTAAQSTDNTVNAGAIGSAQWLQESEALAVVQHNPYRIEQAIKEAVRLGDERLLQYAFAIPVTGHEGKLALDELRSLKNHANLVNVLCSRAAIDGGVSYEEAFRLSDKLFLAVEALTTPEKAFAIRYNIALAFTQQVHQHLQQAVTNKLHRQVEEAILYIRQHIYDHITVTEVADAVSCHRNYLQRLFRQDTAFSVVDFIHNEKLKVVKELLAYSNESVSNIAELLNFASPSHLCQLFKEQEHMTPLQYRQRHRALV</sequence>
<protein>
    <submittedName>
        <fullName evidence="6">AraC family transcriptional regulator</fullName>
    </submittedName>
</protein>
<feature type="region of interest" description="Disordered" evidence="4">
    <location>
        <begin position="129"/>
        <end position="186"/>
    </location>
</feature>
<dbReference type="SUPFAM" id="SSF46689">
    <property type="entry name" value="Homeodomain-like"/>
    <property type="match status" value="2"/>
</dbReference>
<name>A0A9D1WD69_9GAMM</name>
<dbReference type="AlphaFoldDB" id="A0A9D1WD69"/>
<feature type="compositionally biased region" description="Low complexity" evidence="4">
    <location>
        <begin position="152"/>
        <end position="185"/>
    </location>
</feature>
<dbReference type="InterPro" id="IPR009057">
    <property type="entry name" value="Homeodomain-like_sf"/>
</dbReference>
<dbReference type="EMBL" id="DXEV01000119">
    <property type="protein sequence ID" value="HIX57044.1"/>
    <property type="molecule type" value="Genomic_DNA"/>
</dbReference>
<dbReference type="SMART" id="SM00342">
    <property type="entry name" value="HTH_ARAC"/>
    <property type="match status" value="1"/>
</dbReference>